<protein>
    <recommendedName>
        <fullName evidence="7">50S ribosomal protein L34e</fullName>
    </recommendedName>
</protein>
<feature type="compositionally biased region" description="Polar residues" evidence="4">
    <location>
        <begin position="39"/>
        <end position="50"/>
    </location>
</feature>
<evidence type="ECO:0008006" key="7">
    <source>
        <dbReference type="Google" id="ProtNLM"/>
    </source>
</evidence>
<gene>
    <name evidence="5" type="ORF">HON47_03485</name>
</gene>
<evidence type="ECO:0000256" key="3">
    <source>
        <dbReference type="ARBA" id="ARBA00023274"/>
    </source>
</evidence>
<feature type="region of interest" description="Disordered" evidence="4">
    <location>
        <begin position="1"/>
        <end position="71"/>
    </location>
</feature>
<keyword evidence="3" id="KW-0687">Ribonucleoprotein</keyword>
<evidence type="ECO:0000256" key="4">
    <source>
        <dbReference type="SAM" id="MobiDB-lite"/>
    </source>
</evidence>
<dbReference type="InterPro" id="IPR038562">
    <property type="entry name" value="Ribosomal_eL34_C_sf"/>
</dbReference>
<proteinExistence type="inferred from homology"/>
<dbReference type="GO" id="GO:0006412">
    <property type="term" value="P:translation"/>
    <property type="evidence" value="ECO:0007669"/>
    <property type="project" value="InterPro"/>
</dbReference>
<accession>A0A8T5GF78</accession>
<dbReference type="InterPro" id="IPR008195">
    <property type="entry name" value="Ribosomal_eL34"/>
</dbReference>
<dbReference type="GO" id="GO:0003735">
    <property type="term" value="F:structural constituent of ribosome"/>
    <property type="evidence" value="ECO:0007669"/>
    <property type="project" value="InterPro"/>
</dbReference>
<name>A0A8T5GF78_9ARCH</name>
<evidence type="ECO:0000313" key="6">
    <source>
        <dbReference type="Proteomes" id="UP000722459"/>
    </source>
</evidence>
<dbReference type="Proteomes" id="UP000722459">
    <property type="component" value="Unassembled WGS sequence"/>
</dbReference>
<comment type="caution">
    <text evidence="5">The sequence shown here is derived from an EMBL/GenBank/DDBJ whole genome shotgun (WGS) entry which is preliminary data.</text>
</comment>
<reference evidence="5" key="1">
    <citation type="journal article" date="2021" name="ISME J.">
        <title>Mercury methylation by metabolically versatile and cosmopolitan marine bacteria.</title>
        <authorList>
            <person name="Lin H."/>
            <person name="Ascher D.B."/>
            <person name="Myung Y."/>
            <person name="Lamborg C.H."/>
            <person name="Hallam S.J."/>
            <person name="Gionfriddo C.M."/>
            <person name="Holt K.E."/>
            <person name="Moreau J.W."/>
        </authorList>
    </citation>
    <scope>NUCLEOTIDE SEQUENCE</scope>
    <source>
        <strain evidence="5">SI075_bin30</strain>
    </source>
</reference>
<evidence type="ECO:0000256" key="2">
    <source>
        <dbReference type="ARBA" id="ARBA00022980"/>
    </source>
</evidence>
<sequence length="111" mass="12202">MVNPGKARMKRKSKKVSSASKVEHYRGKKGTPKCAVTGNKLSGTHTSTKGLANKKSKSQKRPSVPFGGVLSSKPREQVFTEYGKVMAGVKTIDEVGQTYRKYVKQIMEKAK</sequence>
<evidence type="ECO:0000313" key="5">
    <source>
        <dbReference type="EMBL" id="MBT4870609.1"/>
    </source>
</evidence>
<dbReference type="GO" id="GO:1990904">
    <property type="term" value="C:ribonucleoprotein complex"/>
    <property type="evidence" value="ECO:0007669"/>
    <property type="project" value="UniProtKB-KW"/>
</dbReference>
<dbReference type="AlphaFoldDB" id="A0A8T5GF78"/>
<dbReference type="Gene3D" id="6.20.340.10">
    <property type="match status" value="1"/>
</dbReference>
<comment type="similarity">
    <text evidence="1">Belongs to the eukaryotic ribosomal protein eL34 family.</text>
</comment>
<evidence type="ECO:0000256" key="1">
    <source>
        <dbReference type="ARBA" id="ARBA00009875"/>
    </source>
</evidence>
<dbReference type="EMBL" id="JABJNZ010000046">
    <property type="protein sequence ID" value="MBT4870609.1"/>
    <property type="molecule type" value="Genomic_DNA"/>
</dbReference>
<keyword evidence="2" id="KW-0689">Ribosomal protein</keyword>
<dbReference type="Pfam" id="PF01199">
    <property type="entry name" value="Ribosomal_L34e"/>
    <property type="match status" value="1"/>
</dbReference>
<dbReference type="GO" id="GO:0005840">
    <property type="term" value="C:ribosome"/>
    <property type="evidence" value="ECO:0007669"/>
    <property type="project" value="UniProtKB-KW"/>
</dbReference>
<organism evidence="5 6">
    <name type="scientific">Candidatus Iainarchaeum sp</name>
    <dbReference type="NCBI Taxonomy" id="3101447"/>
    <lineage>
        <taxon>Archaea</taxon>
        <taxon>Candidatus Iainarchaeota</taxon>
        <taxon>Candidatus Iainarchaeia</taxon>
        <taxon>Candidatus Iainarchaeales</taxon>
        <taxon>Candidatus Iainarchaeaceae</taxon>
        <taxon>Candidatus Iainarchaeum</taxon>
    </lineage>
</organism>